<feature type="region of interest" description="Disordered" evidence="1">
    <location>
        <begin position="1"/>
        <end position="29"/>
    </location>
</feature>
<dbReference type="GO" id="GO:0005634">
    <property type="term" value="C:nucleus"/>
    <property type="evidence" value="ECO:0007669"/>
    <property type="project" value="TreeGrafter"/>
</dbReference>
<sequence>MEASTSGERRRDDGDGVRGTVAPTETLPAVSEAVTLTLYPPKKPKKKLKWSEDTVDNENLGRKKSKKCCIFHKKKRFDESSDESDSSDSDDDGCGHEDCGDENCLANQMKPIDLLKLKEESDRLRALH</sequence>
<dbReference type="PANTHER" id="PTHR20835">
    <property type="entry name" value="E3 UBIQUITIN-PROTEIN LIGASE PPP1R11-RELATED"/>
    <property type="match status" value="1"/>
</dbReference>
<gene>
    <name evidence="2" type="ORF">HKI87_09g59920</name>
</gene>
<proteinExistence type="predicted"/>
<evidence type="ECO:0000313" key="3">
    <source>
        <dbReference type="Proteomes" id="UP001472866"/>
    </source>
</evidence>
<keyword evidence="2" id="KW-0650">Protein phosphatase inhibitor</keyword>
<keyword evidence="3" id="KW-1185">Reference proteome</keyword>
<name>A0AAX4PEF9_9CHLO</name>
<dbReference type="EMBL" id="CP151509">
    <property type="protein sequence ID" value="WZN64436.1"/>
    <property type="molecule type" value="Genomic_DNA"/>
</dbReference>
<feature type="compositionally biased region" description="Acidic residues" evidence="1">
    <location>
        <begin position="80"/>
        <end position="92"/>
    </location>
</feature>
<dbReference type="GO" id="GO:0004865">
    <property type="term" value="F:protein serine/threonine phosphatase inhibitor activity"/>
    <property type="evidence" value="ECO:0007669"/>
    <property type="project" value="InterPro"/>
</dbReference>
<dbReference type="Proteomes" id="UP001472866">
    <property type="component" value="Chromosome 09"/>
</dbReference>
<organism evidence="2 3">
    <name type="scientific">Chloropicon roscoffensis</name>
    <dbReference type="NCBI Taxonomy" id="1461544"/>
    <lineage>
        <taxon>Eukaryota</taxon>
        <taxon>Viridiplantae</taxon>
        <taxon>Chlorophyta</taxon>
        <taxon>Chloropicophyceae</taxon>
        <taxon>Chloropicales</taxon>
        <taxon>Chloropicaceae</taxon>
        <taxon>Chloropicon</taxon>
    </lineage>
</organism>
<dbReference type="PANTHER" id="PTHR20835:SF0">
    <property type="entry name" value="E3 UBIQUITIN-PROTEIN LIGASE PPP1R11"/>
    <property type="match status" value="1"/>
</dbReference>
<accession>A0AAX4PEF9</accession>
<evidence type="ECO:0000313" key="2">
    <source>
        <dbReference type="EMBL" id="WZN64436.1"/>
    </source>
</evidence>
<evidence type="ECO:0000256" key="1">
    <source>
        <dbReference type="SAM" id="MobiDB-lite"/>
    </source>
</evidence>
<dbReference type="AlphaFoldDB" id="A0AAX4PEF9"/>
<feature type="region of interest" description="Disordered" evidence="1">
    <location>
        <begin position="76"/>
        <end position="104"/>
    </location>
</feature>
<dbReference type="Pfam" id="PF07491">
    <property type="entry name" value="PPI_Ypi1"/>
    <property type="match status" value="1"/>
</dbReference>
<dbReference type="GO" id="GO:0008157">
    <property type="term" value="F:protein phosphatase 1 binding"/>
    <property type="evidence" value="ECO:0007669"/>
    <property type="project" value="TreeGrafter"/>
</dbReference>
<reference evidence="2 3" key="1">
    <citation type="submission" date="2024-03" db="EMBL/GenBank/DDBJ databases">
        <title>Complete genome sequence of the green alga Chloropicon roscoffensis RCC1871.</title>
        <authorList>
            <person name="Lemieux C."/>
            <person name="Pombert J.-F."/>
            <person name="Otis C."/>
            <person name="Turmel M."/>
        </authorList>
    </citation>
    <scope>NUCLEOTIDE SEQUENCE [LARGE SCALE GENOMIC DNA]</scope>
    <source>
        <strain evidence="2 3">RCC1871</strain>
    </source>
</reference>
<protein>
    <submittedName>
        <fullName evidence="2">Protein phosphatase inhibitor</fullName>
    </submittedName>
</protein>
<dbReference type="InterPro" id="IPR011107">
    <property type="entry name" value="PPI_Ypi1"/>
</dbReference>
<feature type="compositionally biased region" description="Basic and acidic residues" evidence="1">
    <location>
        <begin position="7"/>
        <end position="16"/>
    </location>
</feature>